<dbReference type="Proteomes" id="UP000012313">
    <property type="component" value="Unassembled WGS sequence"/>
</dbReference>
<gene>
    <name evidence="1" type="ORF">LEP1GSC060_2938</name>
</gene>
<dbReference type="AlphaFoldDB" id="N1WAS5"/>
<accession>N1WAS5</accession>
<evidence type="ECO:0000313" key="2">
    <source>
        <dbReference type="Proteomes" id="UP000012313"/>
    </source>
</evidence>
<proteinExistence type="predicted"/>
<reference evidence="1" key="1">
    <citation type="submission" date="2013-03" db="EMBL/GenBank/DDBJ databases">
        <authorList>
            <person name="Harkins D.M."/>
            <person name="Durkin A.S."/>
            <person name="Brinkac L.M."/>
            <person name="Haft D.H."/>
            <person name="Selengut J.D."/>
            <person name="Sanka R."/>
            <person name="DePew J."/>
            <person name="Purushe J."/>
            <person name="Hartskeerl R.A."/>
            <person name="Ahmed A."/>
            <person name="van der Linden H."/>
            <person name="Goris M.G.A."/>
            <person name="Vinetz J.M."/>
            <person name="Sutton G.G."/>
            <person name="Nierman W.C."/>
            <person name="Fouts D.E."/>
        </authorList>
    </citation>
    <scope>NUCLEOTIDE SEQUENCE [LARGE SCALE GENOMIC DNA]</scope>
    <source>
        <strain evidence="1">ICFT</strain>
    </source>
</reference>
<comment type="caution">
    <text evidence="1">The sequence shown here is derived from an EMBL/GenBank/DDBJ whole genome shotgun (WGS) entry which is preliminary data.</text>
</comment>
<sequence>MESFWARNESFEVAYVSQLTSFVSSQTFPEKTVFFLLDNPQRRFSFFSDSPSMISLSKQKRRME</sequence>
<protein>
    <submittedName>
        <fullName evidence="1">Uncharacterized protein</fullName>
    </submittedName>
</protein>
<organism evidence="1 2">
    <name type="scientific">Leptospira weilii serovar Ranarum str. ICFT</name>
    <dbReference type="NCBI Taxonomy" id="1218598"/>
    <lineage>
        <taxon>Bacteria</taxon>
        <taxon>Pseudomonadati</taxon>
        <taxon>Spirochaetota</taxon>
        <taxon>Spirochaetia</taxon>
        <taxon>Leptospirales</taxon>
        <taxon>Leptospiraceae</taxon>
        <taxon>Leptospira</taxon>
    </lineage>
</organism>
<name>N1WAS5_9LEPT</name>
<dbReference type="STRING" id="1218598.LEP1GSC060_2938"/>
<keyword evidence="2" id="KW-1185">Reference proteome</keyword>
<evidence type="ECO:0000313" key="1">
    <source>
        <dbReference type="EMBL" id="EMY77366.1"/>
    </source>
</evidence>
<dbReference type="EMBL" id="AOHC02000037">
    <property type="protein sequence ID" value="EMY77366.1"/>
    <property type="molecule type" value="Genomic_DNA"/>
</dbReference>